<dbReference type="Pfam" id="PF01068">
    <property type="entry name" value="DNA_ligase_A_M"/>
    <property type="match status" value="1"/>
</dbReference>
<keyword evidence="8" id="KW-0547">Nucleotide-binding</keyword>
<dbReference type="GO" id="GO:0004527">
    <property type="term" value="F:exonuclease activity"/>
    <property type="evidence" value="ECO:0007669"/>
    <property type="project" value="UniProtKB-KW"/>
</dbReference>
<dbReference type="KEGG" id="bgd:bgla_1g12430"/>
<dbReference type="Gene3D" id="3.30.1490.70">
    <property type="match status" value="1"/>
</dbReference>
<keyword evidence="24" id="KW-1185">Reference proteome</keyword>
<evidence type="ECO:0000256" key="7">
    <source>
        <dbReference type="ARBA" id="ARBA00022723"/>
    </source>
</evidence>
<proteinExistence type="predicted"/>
<keyword evidence="5" id="KW-0548">Nucleotidyltransferase</keyword>
<feature type="compositionally biased region" description="Basic and acidic residues" evidence="21">
    <location>
        <begin position="228"/>
        <end position="238"/>
    </location>
</feature>
<protein>
    <recommendedName>
        <fullName evidence="2">DNA ligase (ATP)</fullName>
        <ecNumber evidence="2">6.5.1.1</ecNumber>
    </recommendedName>
    <alternativeName>
        <fullName evidence="19">NHEJ DNA polymerase</fullName>
    </alternativeName>
</protein>
<comment type="catalytic activity">
    <reaction evidence="20">
        <text>ATP + (deoxyribonucleotide)n-3'-hydroxyl + 5'-phospho-(deoxyribonucleotide)m = (deoxyribonucleotide)n+m + AMP + diphosphate.</text>
        <dbReference type="EC" id="6.5.1.1"/>
    </reaction>
</comment>
<dbReference type="InterPro" id="IPR012340">
    <property type="entry name" value="NA-bd_OB-fold"/>
</dbReference>
<dbReference type="Gene3D" id="3.30.470.30">
    <property type="entry name" value="DNA ligase/mRNA capping enzyme"/>
    <property type="match status" value="1"/>
</dbReference>
<name>F2LD61_BURGS</name>
<keyword evidence="16" id="KW-0234">DNA repair</keyword>
<dbReference type="GO" id="GO:0006281">
    <property type="term" value="P:DNA repair"/>
    <property type="evidence" value="ECO:0007669"/>
    <property type="project" value="UniProtKB-KW"/>
</dbReference>
<dbReference type="eggNOG" id="COG3285">
    <property type="taxonomic scope" value="Bacteria"/>
</dbReference>
<dbReference type="Pfam" id="PF21686">
    <property type="entry name" value="LigD_Prim-Pol"/>
    <property type="match status" value="1"/>
</dbReference>
<evidence type="ECO:0000256" key="10">
    <source>
        <dbReference type="ARBA" id="ARBA00022801"/>
    </source>
</evidence>
<evidence type="ECO:0000256" key="21">
    <source>
        <dbReference type="SAM" id="MobiDB-lite"/>
    </source>
</evidence>
<dbReference type="NCBIfam" id="TIGR02776">
    <property type="entry name" value="NHEJ_ligase_prk"/>
    <property type="match status" value="1"/>
</dbReference>
<keyword evidence="15" id="KW-0233">DNA recombination</keyword>
<evidence type="ECO:0000256" key="17">
    <source>
        <dbReference type="ARBA" id="ARBA00023211"/>
    </source>
</evidence>
<dbReference type="Pfam" id="PF04679">
    <property type="entry name" value="DNA_ligase_A_C"/>
    <property type="match status" value="1"/>
</dbReference>
<dbReference type="GO" id="GO:0005524">
    <property type="term" value="F:ATP binding"/>
    <property type="evidence" value="ECO:0007669"/>
    <property type="project" value="UniProtKB-KW"/>
</dbReference>
<reference evidence="23 24" key="1">
    <citation type="journal article" date="2011" name="J. Bacteriol.">
        <title>Complete genome sequence of Burkholderia gladioli BSR3.</title>
        <authorList>
            <person name="Seo Y.S."/>
            <person name="Lim J."/>
            <person name="Choi B.S."/>
            <person name="Kim H."/>
            <person name="Goo E."/>
            <person name="Lee B."/>
            <person name="Lim J.S."/>
            <person name="Choi I.Y."/>
            <person name="Moon J.S."/>
            <person name="Kim J."/>
            <person name="Hwang I."/>
        </authorList>
    </citation>
    <scope>NUCLEOTIDE SEQUENCE [LARGE SCALE GENOMIC DNA]</scope>
    <source>
        <strain evidence="23 24">BSR3</strain>
    </source>
</reference>
<dbReference type="InterPro" id="IPR014143">
    <property type="entry name" value="NHEJ_ligase_prk"/>
</dbReference>
<organism evidence="23 24">
    <name type="scientific">Burkholderia gladioli (strain BSR3)</name>
    <dbReference type="NCBI Taxonomy" id="999541"/>
    <lineage>
        <taxon>Bacteria</taxon>
        <taxon>Pseudomonadati</taxon>
        <taxon>Pseudomonadota</taxon>
        <taxon>Betaproteobacteria</taxon>
        <taxon>Burkholderiales</taxon>
        <taxon>Burkholderiaceae</taxon>
        <taxon>Burkholderia</taxon>
    </lineage>
</organism>
<keyword evidence="17" id="KW-0464">Manganese</keyword>
<dbReference type="RefSeq" id="WP_013697269.1">
    <property type="nucleotide sequence ID" value="NC_015381.1"/>
</dbReference>
<dbReference type="EMBL" id="CP002599">
    <property type="protein sequence ID" value="AEA59920.1"/>
    <property type="molecule type" value="Genomic_DNA"/>
</dbReference>
<dbReference type="NCBIfam" id="TIGR02778">
    <property type="entry name" value="ligD_pol"/>
    <property type="match status" value="1"/>
</dbReference>
<dbReference type="HOGENOM" id="CLU_008325_0_1_4"/>
<dbReference type="Gene3D" id="2.40.50.140">
    <property type="entry name" value="Nucleic acid-binding proteins"/>
    <property type="match status" value="1"/>
</dbReference>
<dbReference type="Proteomes" id="UP000008316">
    <property type="component" value="Chromosome 1"/>
</dbReference>
<evidence type="ECO:0000256" key="4">
    <source>
        <dbReference type="ARBA" id="ARBA00022679"/>
    </source>
</evidence>
<evidence type="ECO:0000256" key="2">
    <source>
        <dbReference type="ARBA" id="ARBA00012727"/>
    </source>
</evidence>
<keyword evidence="18" id="KW-0511">Multifunctional enzyme</keyword>
<dbReference type="InterPro" id="IPR052171">
    <property type="entry name" value="NHEJ_LigD"/>
</dbReference>
<comment type="cofactor">
    <cofactor evidence="1">
        <name>Mn(2+)</name>
        <dbReference type="ChEBI" id="CHEBI:29035"/>
    </cofactor>
</comment>
<dbReference type="CDD" id="cd04862">
    <property type="entry name" value="PaeLigD_Pol_like"/>
    <property type="match status" value="1"/>
</dbReference>
<evidence type="ECO:0000256" key="16">
    <source>
        <dbReference type="ARBA" id="ARBA00023204"/>
    </source>
</evidence>
<dbReference type="SUPFAM" id="SSF56091">
    <property type="entry name" value="DNA ligase/mRNA capping enzyme, catalytic domain"/>
    <property type="match status" value="1"/>
</dbReference>
<keyword evidence="10" id="KW-0378">Hydrolase</keyword>
<dbReference type="NCBIfam" id="TIGR02779">
    <property type="entry name" value="NHEJ_ligase_lig"/>
    <property type="match status" value="1"/>
</dbReference>
<dbReference type="NCBIfam" id="TIGR02777">
    <property type="entry name" value="LigD_PE_dom"/>
    <property type="match status" value="1"/>
</dbReference>
<feature type="region of interest" description="Disordered" evidence="21">
    <location>
        <begin position="1"/>
        <end position="35"/>
    </location>
</feature>
<evidence type="ECO:0000256" key="3">
    <source>
        <dbReference type="ARBA" id="ARBA00022598"/>
    </source>
</evidence>
<keyword evidence="12" id="KW-0067">ATP-binding</keyword>
<evidence type="ECO:0000256" key="11">
    <source>
        <dbReference type="ARBA" id="ARBA00022839"/>
    </source>
</evidence>
<dbReference type="CDD" id="cd07906">
    <property type="entry name" value="Adenylation_DNA_ligase_LigD_LigC"/>
    <property type="match status" value="1"/>
</dbReference>
<dbReference type="GO" id="GO:0046872">
    <property type="term" value="F:metal ion binding"/>
    <property type="evidence" value="ECO:0007669"/>
    <property type="project" value="UniProtKB-KW"/>
</dbReference>
<dbReference type="GO" id="GO:0003910">
    <property type="term" value="F:DNA ligase (ATP) activity"/>
    <property type="evidence" value="ECO:0007669"/>
    <property type="project" value="UniProtKB-EC"/>
</dbReference>
<dbReference type="NCBIfam" id="NF004628">
    <property type="entry name" value="PRK05972.1"/>
    <property type="match status" value="1"/>
</dbReference>
<keyword evidence="9" id="KW-0227">DNA damage</keyword>
<dbReference type="CDD" id="cd07971">
    <property type="entry name" value="OBF_DNA_ligase_LigD"/>
    <property type="match status" value="1"/>
</dbReference>
<keyword evidence="13" id="KW-0239">DNA-directed DNA polymerase</keyword>
<evidence type="ECO:0000256" key="13">
    <source>
        <dbReference type="ARBA" id="ARBA00022932"/>
    </source>
</evidence>
<dbReference type="eggNOG" id="COG1793">
    <property type="taxonomic scope" value="Bacteria"/>
</dbReference>
<dbReference type="GO" id="GO:0003887">
    <property type="term" value="F:DNA-directed DNA polymerase activity"/>
    <property type="evidence" value="ECO:0007669"/>
    <property type="project" value="UniProtKB-KW"/>
</dbReference>
<feature type="region of interest" description="Disordered" evidence="21">
    <location>
        <begin position="171"/>
        <end position="239"/>
    </location>
</feature>
<feature type="region of interest" description="Disordered" evidence="21">
    <location>
        <begin position="559"/>
        <end position="596"/>
    </location>
</feature>
<dbReference type="PANTHER" id="PTHR42705:SF2">
    <property type="entry name" value="BIFUNCTIONAL NON-HOMOLOGOUS END JOINING PROTEIN LIGD"/>
    <property type="match status" value="1"/>
</dbReference>
<keyword evidence="14" id="KW-0238">DNA-binding</keyword>
<evidence type="ECO:0000256" key="5">
    <source>
        <dbReference type="ARBA" id="ARBA00022695"/>
    </source>
</evidence>
<dbReference type="InterPro" id="IPR014145">
    <property type="entry name" value="LigD_pol_dom"/>
</dbReference>
<keyword evidence="11" id="KW-0269">Exonuclease</keyword>
<evidence type="ECO:0000256" key="6">
    <source>
        <dbReference type="ARBA" id="ARBA00022722"/>
    </source>
</evidence>
<evidence type="ECO:0000256" key="9">
    <source>
        <dbReference type="ARBA" id="ARBA00022763"/>
    </source>
</evidence>
<dbReference type="GO" id="GO:0006310">
    <property type="term" value="P:DNA recombination"/>
    <property type="evidence" value="ECO:0007669"/>
    <property type="project" value="UniProtKB-KW"/>
</dbReference>
<keyword evidence="7" id="KW-0479">Metal-binding</keyword>
<evidence type="ECO:0000256" key="1">
    <source>
        <dbReference type="ARBA" id="ARBA00001936"/>
    </source>
</evidence>
<dbReference type="STRING" id="999541.bgla_1g12430"/>
<dbReference type="PROSITE" id="PS50160">
    <property type="entry name" value="DNA_LIGASE_A3"/>
    <property type="match status" value="1"/>
</dbReference>
<accession>F2LD61</accession>
<evidence type="ECO:0000256" key="18">
    <source>
        <dbReference type="ARBA" id="ARBA00023268"/>
    </source>
</evidence>
<keyword evidence="6" id="KW-0540">Nuclease</keyword>
<dbReference type="Gene3D" id="3.90.920.10">
    <property type="entry name" value="DNA primase, PRIM domain"/>
    <property type="match status" value="1"/>
</dbReference>
<evidence type="ECO:0000256" key="12">
    <source>
        <dbReference type="ARBA" id="ARBA00022840"/>
    </source>
</evidence>
<evidence type="ECO:0000313" key="23">
    <source>
        <dbReference type="EMBL" id="AEA59920.1"/>
    </source>
</evidence>
<feature type="domain" description="ATP-dependent DNA ligase family profile" evidence="22">
    <location>
        <begin position="338"/>
        <end position="430"/>
    </location>
</feature>
<dbReference type="InterPro" id="IPR014144">
    <property type="entry name" value="LigD_PE_domain"/>
</dbReference>
<dbReference type="InterPro" id="IPR012310">
    <property type="entry name" value="DNA_ligase_ATP-dep_cent"/>
</dbReference>
<dbReference type="InterPro" id="IPR012309">
    <property type="entry name" value="DNA_ligase_ATP-dep_C"/>
</dbReference>
<dbReference type="InterPro" id="IPR033651">
    <property type="entry name" value="PaeLigD_Pol-like"/>
</dbReference>
<evidence type="ECO:0000256" key="20">
    <source>
        <dbReference type="ARBA" id="ARBA00034003"/>
    </source>
</evidence>
<evidence type="ECO:0000256" key="14">
    <source>
        <dbReference type="ARBA" id="ARBA00023125"/>
    </source>
</evidence>
<evidence type="ECO:0000256" key="15">
    <source>
        <dbReference type="ARBA" id="ARBA00023172"/>
    </source>
</evidence>
<dbReference type="EC" id="6.5.1.1" evidence="2"/>
<keyword evidence="3" id="KW-0436">Ligase</keyword>
<dbReference type="SUPFAM" id="SSF50249">
    <property type="entry name" value="Nucleic acid-binding proteins"/>
    <property type="match status" value="1"/>
</dbReference>
<evidence type="ECO:0000256" key="8">
    <source>
        <dbReference type="ARBA" id="ARBA00022741"/>
    </source>
</evidence>
<dbReference type="Pfam" id="PF13298">
    <property type="entry name" value="LigD_N"/>
    <property type="match status" value="1"/>
</dbReference>
<keyword evidence="4" id="KW-0808">Transferase</keyword>
<dbReference type="PANTHER" id="PTHR42705">
    <property type="entry name" value="BIFUNCTIONAL NON-HOMOLOGOUS END JOINING PROTEIN LIGD"/>
    <property type="match status" value="1"/>
</dbReference>
<gene>
    <name evidence="23" type="ordered locus">bgla_1g12430</name>
</gene>
<sequence>MASKLAEYQRKRRFDASPEPAGKRGAQARPRHDPERELHFVVQEHHARRLHYDFRLELDGVLKSWAVPKGPSTEPAEKRLAVHVEDHPLDYAGFEGEIPPGHYGAGSVRIDDQGVWRPDGGIAGARRGYREGKLSFELDGHRLHGRWSLVRTHLPERNGKSSWLLIKARDEQAGPPGGERIKAARKQPATAAAKRAGERAETHGDKHAEKHVEKQAEKRGAPPPRGKRAADRAGRREALPATLAPQLATLVAAPPEGEDWRYEMKFDGYRVLIRIAGRGRRRSVQVFTREGKDWSAKFRRQCAALADLPVNNAWLDAEAVVLDARGLPDFGALQQALSAGEDAAIVFFVFDLPFLDGRALADLPLDTRRERLAACFGGAGRQAVQLSPTLKGEPAELLAAASRAGLEGLIGKRADSPYRAGRSASWIKLKCRQRQEFVIGGFSEPRGSRSGFGALLLGVHERPAQGRRRAGGLAYVGRVGTGFDRRALDAIAARLRKIERGDAPFAVPPAERGDAVHWVEPRLVAECEFAGWTADGLVRQAAFIGLREDKPAGQIVRETAAPAGGQPTGGRMRTDHQATGSRSRGKAANHATGRNDDATVAGVRVTHPERVVDTESGLRKIDVVRYYAAIAEHLLPQLAGRPVSLVRYMKGIDGPSFFQKHAGPRGMGFVTRHPGLDPGHDALITLDDREALVGAAQFDALEFHTWNACVDRIERPDRLVFDLDPDPALPWRAMIEAAQALRALLDALGLPCFCKTSGGKGLHLVVPITRHASWDQARDFSQAVAQHLAGVAPERFSAKMGAQNRKGRIFVDYLRNGRGASTVAAWSARARPGMGVSVPIDWDELPGTRGGAQWTIAEVPQRLASLRRDPWDGYEAARRRLTAAMRERLGKL</sequence>
<dbReference type="AlphaFoldDB" id="F2LD61"/>
<evidence type="ECO:0000256" key="19">
    <source>
        <dbReference type="ARBA" id="ARBA00029943"/>
    </source>
</evidence>
<feature type="compositionally biased region" description="Basic and acidic residues" evidence="21">
    <location>
        <begin position="195"/>
        <end position="220"/>
    </location>
</feature>
<dbReference type="InterPro" id="IPR014146">
    <property type="entry name" value="LigD_ligase_dom"/>
</dbReference>
<dbReference type="GO" id="GO:0003677">
    <property type="term" value="F:DNA binding"/>
    <property type="evidence" value="ECO:0007669"/>
    <property type="project" value="UniProtKB-KW"/>
</dbReference>
<evidence type="ECO:0000313" key="24">
    <source>
        <dbReference type="Proteomes" id="UP000008316"/>
    </source>
</evidence>
<evidence type="ECO:0000259" key="22">
    <source>
        <dbReference type="PROSITE" id="PS50160"/>
    </source>
</evidence>